<evidence type="ECO:0000313" key="6">
    <source>
        <dbReference type="Proteomes" id="UP000218505"/>
    </source>
</evidence>
<evidence type="ECO:0000313" key="5">
    <source>
        <dbReference type="EMBL" id="ATE54851.1"/>
    </source>
</evidence>
<organism evidence="5 6">
    <name type="scientific">Actinosynnema pretiosum</name>
    <dbReference type="NCBI Taxonomy" id="42197"/>
    <lineage>
        <taxon>Bacteria</taxon>
        <taxon>Bacillati</taxon>
        <taxon>Actinomycetota</taxon>
        <taxon>Actinomycetes</taxon>
        <taxon>Pseudonocardiales</taxon>
        <taxon>Pseudonocardiaceae</taxon>
        <taxon>Actinosynnema</taxon>
    </lineage>
</organism>
<evidence type="ECO:0000259" key="4">
    <source>
        <dbReference type="SMART" id="SM00479"/>
    </source>
</evidence>
<protein>
    <submittedName>
        <fullName evidence="5">DNA polymerase III subunit epsilon</fullName>
    </submittedName>
</protein>
<dbReference type="GO" id="GO:0005829">
    <property type="term" value="C:cytosol"/>
    <property type="evidence" value="ECO:0007669"/>
    <property type="project" value="TreeGrafter"/>
</dbReference>
<dbReference type="NCBIfam" id="NF005927">
    <property type="entry name" value="PRK07942.1"/>
    <property type="match status" value="1"/>
</dbReference>
<evidence type="ECO:0000256" key="3">
    <source>
        <dbReference type="ARBA" id="ARBA00022839"/>
    </source>
</evidence>
<dbReference type="KEGG" id="apre:CNX65_17480"/>
<sequence>MHSPAATGSWADGPLLALDLETTDVEPRRDRIVTASVVVITPGAEGAKPDVRVRTWLADPGVPIPASATAIHGISTEQARAEGRPVGEVVAEVEALLAELWTASTPLCAFNAPFDLTMLDAELLRHHGRSLRVSGPVVDPLCVDRALDPRRVGKRTLGAVCEHHGVRLEGAHTSAGDALAAARLAWKLARVHPVEVGGIALSELHERQVGWFREQELVYAAGVDRRIDQAEAEGRDSSWLRRRAAAVRRNSESWPVLPESEG</sequence>
<dbReference type="AlphaFoldDB" id="A0A290Z721"/>
<reference evidence="5" key="1">
    <citation type="submission" date="2017-09" db="EMBL/GenBank/DDBJ databases">
        <title>Complete Genome Sequence of ansamitocin-producing Bacterium Actinosynnema pretiosum X47.</title>
        <authorList>
            <person name="Cao G."/>
            <person name="Zong G."/>
            <person name="Zhong C."/>
            <person name="Fu J."/>
        </authorList>
    </citation>
    <scope>NUCLEOTIDE SEQUENCE [LARGE SCALE GENOMIC DNA]</scope>
    <source>
        <strain evidence="5">X47</strain>
    </source>
</reference>
<dbReference type="SMART" id="SM00479">
    <property type="entry name" value="EXOIII"/>
    <property type="match status" value="1"/>
</dbReference>
<dbReference type="SUPFAM" id="SSF53098">
    <property type="entry name" value="Ribonuclease H-like"/>
    <property type="match status" value="1"/>
</dbReference>
<gene>
    <name evidence="5" type="ORF">CNX65_17480</name>
</gene>
<dbReference type="Pfam" id="PF00929">
    <property type="entry name" value="RNase_T"/>
    <property type="match status" value="1"/>
</dbReference>
<keyword evidence="1" id="KW-0540">Nuclease</keyword>
<dbReference type="InterPro" id="IPR013520">
    <property type="entry name" value="Ribonucl_H"/>
</dbReference>
<dbReference type="PANTHER" id="PTHR30231:SF4">
    <property type="entry name" value="PROTEIN NEN2"/>
    <property type="match status" value="1"/>
</dbReference>
<name>A0A290Z721_9PSEU</name>
<dbReference type="RefSeq" id="WP_015802230.1">
    <property type="nucleotide sequence ID" value="NZ_CP023445.1"/>
</dbReference>
<dbReference type="EMBL" id="CP023445">
    <property type="protein sequence ID" value="ATE54851.1"/>
    <property type="molecule type" value="Genomic_DNA"/>
</dbReference>
<feature type="domain" description="Exonuclease" evidence="4">
    <location>
        <begin position="14"/>
        <end position="194"/>
    </location>
</feature>
<dbReference type="CDD" id="cd06127">
    <property type="entry name" value="DEDDh"/>
    <property type="match status" value="1"/>
</dbReference>
<dbReference type="Proteomes" id="UP000218505">
    <property type="component" value="Chromosome"/>
</dbReference>
<proteinExistence type="predicted"/>
<dbReference type="GO" id="GO:0008408">
    <property type="term" value="F:3'-5' exonuclease activity"/>
    <property type="evidence" value="ECO:0007669"/>
    <property type="project" value="TreeGrafter"/>
</dbReference>
<dbReference type="InterPro" id="IPR012337">
    <property type="entry name" value="RNaseH-like_sf"/>
</dbReference>
<dbReference type="InterPro" id="IPR036397">
    <property type="entry name" value="RNaseH_sf"/>
</dbReference>
<dbReference type="Gene3D" id="3.30.420.10">
    <property type="entry name" value="Ribonuclease H-like superfamily/Ribonuclease H"/>
    <property type="match status" value="1"/>
</dbReference>
<keyword evidence="3" id="KW-0269">Exonuclease</keyword>
<dbReference type="PANTHER" id="PTHR30231">
    <property type="entry name" value="DNA POLYMERASE III SUBUNIT EPSILON"/>
    <property type="match status" value="1"/>
</dbReference>
<keyword evidence="6" id="KW-1185">Reference proteome</keyword>
<dbReference type="GO" id="GO:0003676">
    <property type="term" value="F:nucleic acid binding"/>
    <property type="evidence" value="ECO:0007669"/>
    <property type="project" value="InterPro"/>
</dbReference>
<evidence type="ECO:0000256" key="1">
    <source>
        <dbReference type="ARBA" id="ARBA00022722"/>
    </source>
</evidence>
<keyword evidence="2" id="KW-0378">Hydrolase</keyword>
<evidence type="ECO:0000256" key="2">
    <source>
        <dbReference type="ARBA" id="ARBA00022801"/>
    </source>
</evidence>
<accession>A0A290Z721</accession>